<feature type="compositionally biased region" description="Basic and acidic residues" evidence="1">
    <location>
        <begin position="17"/>
        <end position="28"/>
    </location>
</feature>
<protein>
    <submittedName>
        <fullName evidence="2">Uncharacterized protein</fullName>
    </submittedName>
</protein>
<organism evidence="2">
    <name type="scientific">Streptomyces sp. NBC_01393</name>
    <dbReference type="NCBI Taxonomy" id="2903851"/>
    <lineage>
        <taxon>Bacteria</taxon>
        <taxon>Bacillati</taxon>
        <taxon>Actinomycetota</taxon>
        <taxon>Actinomycetes</taxon>
        <taxon>Kitasatosporales</taxon>
        <taxon>Streptomycetaceae</taxon>
        <taxon>Streptomyces</taxon>
    </lineage>
</organism>
<accession>A0AAU3I8J9</accession>
<evidence type="ECO:0000256" key="1">
    <source>
        <dbReference type="SAM" id="MobiDB-lite"/>
    </source>
</evidence>
<proteinExistence type="predicted"/>
<dbReference type="AlphaFoldDB" id="A0AAU3I8J9"/>
<reference evidence="2" key="1">
    <citation type="submission" date="2022-10" db="EMBL/GenBank/DDBJ databases">
        <title>The complete genomes of actinobacterial strains from the NBC collection.</title>
        <authorList>
            <person name="Joergensen T.S."/>
            <person name="Alvarez Arevalo M."/>
            <person name="Sterndorff E.B."/>
            <person name="Faurdal D."/>
            <person name="Vuksanovic O."/>
            <person name="Mourched A.-S."/>
            <person name="Charusanti P."/>
            <person name="Shaw S."/>
            <person name="Blin K."/>
            <person name="Weber T."/>
        </authorList>
    </citation>
    <scope>NUCLEOTIDE SEQUENCE</scope>
    <source>
        <strain evidence="2">NBC_01393</strain>
    </source>
</reference>
<dbReference type="EMBL" id="CP109546">
    <property type="protein sequence ID" value="WTZ12685.1"/>
    <property type="molecule type" value="Genomic_DNA"/>
</dbReference>
<name>A0AAU3I8J9_9ACTN</name>
<gene>
    <name evidence="2" type="ORF">OG699_34735</name>
</gene>
<evidence type="ECO:0000313" key="2">
    <source>
        <dbReference type="EMBL" id="WTZ12685.1"/>
    </source>
</evidence>
<sequence length="250" mass="27416">MIDYLSDAQRIHDVIQERLRQTTADRRAQGKPGGGQPGKQHSSLNRAVVVAAVGALEAFNEDLALTAQPLDPQATPPAPWYQIDGKKGMVQTPSPYNLRKLYWTFFRYDPTSDWDWAVEVAPAELGKGSNWRVGATTYRGPDASSFLDAMVKVRHGFAHQDKAQKPPAYAGIVTLTPTGRISIHSHHATNALSVLLQFAVLTTTGLADRLSVAGQFRWSTQMAAANWEGLLRNTPAGTMVSKNWKNAPQL</sequence>
<feature type="region of interest" description="Disordered" evidence="1">
    <location>
        <begin position="17"/>
        <end position="43"/>
    </location>
</feature>